<evidence type="ECO:0000256" key="1">
    <source>
        <dbReference type="SAM" id="MobiDB-lite"/>
    </source>
</evidence>
<protein>
    <submittedName>
        <fullName evidence="2">Uncharacterized protein</fullName>
    </submittedName>
</protein>
<sequence>MNDWLREMELRRHELLHYKKVISDEEFAEILLGNASQTHRDVVRQFSKHYDVLASPGLQRSAPSATQVMNALRAECELDARIQDDVPHGQNISSADKKQSQQKGKNKKRGRGKGKGKAIKRSRTVQIVTSKAERKMVARIFVSVSTVTRPVISILTVQPKMMSQTRCFQNANGGKQGGTFRKQKE</sequence>
<reference evidence="3" key="1">
    <citation type="submission" date="2017-03" db="EMBL/GenBank/DDBJ databases">
        <title>Phytopthora megakarya and P. palmivora, two closely related causual agents of cacao black pod achieved similar genome size and gene model numbers by different mechanisms.</title>
        <authorList>
            <person name="Ali S."/>
            <person name="Shao J."/>
            <person name="Larry D.J."/>
            <person name="Kronmiller B."/>
            <person name="Shen D."/>
            <person name="Strem M.D."/>
            <person name="Melnick R.L."/>
            <person name="Guiltinan M.J."/>
            <person name="Tyler B.M."/>
            <person name="Meinhardt L.W."/>
            <person name="Bailey B.A."/>
        </authorList>
    </citation>
    <scope>NUCLEOTIDE SEQUENCE [LARGE SCALE GENOMIC DNA]</scope>
    <source>
        <strain evidence="3">zdho120</strain>
    </source>
</reference>
<organism evidence="2 3">
    <name type="scientific">Phytophthora megakarya</name>
    <dbReference type="NCBI Taxonomy" id="4795"/>
    <lineage>
        <taxon>Eukaryota</taxon>
        <taxon>Sar</taxon>
        <taxon>Stramenopiles</taxon>
        <taxon>Oomycota</taxon>
        <taxon>Peronosporomycetes</taxon>
        <taxon>Peronosporales</taxon>
        <taxon>Peronosporaceae</taxon>
        <taxon>Phytophthora</taxon>
    </lineage>
</organism>
<proteinExistence type="predicted"/>
<dbReference type="EMBL" id="NBNE01002835">
    <property type="protein sequence ID" value="OWZ09310.1"/>
    <property type="molecule type" value="Genomic_DNA"/>
</dbReference>
<gene>
    <name evidence="2" type="ORF">PHMEG_00018006</name>
</gene>
<evidence type="ECO:0000313" key="2">
    <source>
        <dbReference type="EMBL" id="OWZ09310.1"/>
    </source>
</evidence>
<feature type="region of interest" description="Disordered" evidence="1">
    <location>
        <begin position="87"/>
        <end position="122"/>
    </location>
</feature>
<comment type="caution">
    <text evidence="2">The sequence shown here is derived from an EMBL/GenBank/DDBJ whole genome shotgun (WGS) entry which is preliminary data.</text>
</comment>
<dbReference type="Proteomes" id="UP000198211">
    <property type="component" value="Unassembled WGS sequence"/>
</dbReference>
<accession>A0A225VXL4</accession>
<keyword evidence="3" id="KW-1185">Reference proteome</keyword>
<dbReference type="OrthoDB" id="116271at2759"/>
<name>A0A225VXL4_9STRA</name>
<evidence type="ECO:0000313" key="3">
    <source>
        <dbReference type="Proteomes" id="UP000198211"/>
    </source>
</evidence>
<feature type="compositionally biased region" description="Basic residues" evidence="1">
    <location>
        <begin position="104"/>
        <end position="122"/>
    </location>
</feature>
<dbReference type="AlphaFoldDB" id="A0A225VXL4"/>